<gene>
    <name evidence="2" type="ORF">K7X08_016720</name>
</gene>
<dbReference type="OrthoDB" id="1327719at2759"/>
<organism evidence="2 3">
    <name type="scientific">Anisodus acutangulus</name>
    <dbReference type="NCBI Taxonomy" id="402998"/>
    <lineage>
        <taxon>Eukaryota</taxon>
        <taxon>Viridiplantae</taxon>
        <taxon>Streptophyta</taxon>
        <taxon>Embryophyta</taxon>
        <taxon>Tracheophyta</taxon>
        <taxon>Spermatophyta</taxon>
        <taxon>Magnoliopsida</taxon>
        <taxon>eudicotyledons</taxon>
        <taxon>Gunneridae</taxon>
        <taxon>Pentapetalae</taxon>
        <taxon>asterids</taxon>
        <taxon>lamiids</taxon>
        <taxon>Solanales</taxon>
        <taxon>Solanaceae</taxon>
        <taxon>Solanoideae</taxon>
        <taxon>Hyoscyameae</taxon>
        <taxon>Anisodus</taxon>
    </lineage>
</organism>
<dbReference type="AlphaFoldDB" id="A0A9Q1LT68"/>
<sequence length="144" mass="16381">MSLLFYVVIELGGSSRVSQAEECINETLNEAAEVEQPVEEVDSDFLDFGEDDLNGVPNEDDSEVDEELRGFRELLRQQKKEPAKPKKKGKKPSKPQEVELGEASIDRGFEDIFKNKGKNLLVDWMVMKTTLIHHMNQVKIVMKS</sequence>
<protein>
    <submittedName>
        <fullName evidence="2">Uncharacterized protein</fullName>
    </submittedName>
</protein>
<accession>A0A9Q1LT68</accession>
<dbReference type="EMBL" id="JAJAGQ010000015">
    <property type="protein sequence ID" value="KAJ8541854.1"/>
    <property type="molecule type" value="Genomic_DNA"/>
</dbReference>
<evidence type="ECO:0000256" key="1">
    <source>
        <dbReference type="SAM" id="MobiDB-lite"/>
    </source>
</evidence>
<keyword evidence="3" id="KW-1185">Reference proteome</keyword>
<reference evidence="3" key="1">
    <citation type="journal article" date="2023" name="Proc. Natl. Acad. Sci. U.S.A.">
        <title>Genomic and structural basis for evolution of tropane alkaloid biosynthesis.</title>
        <authorList>
            <person name="Wanga Y.-J."/>
            <person name="Taina T."/>
            <person name="Yua J.-Y."/>
            <person name="Lia J."/>
            <person name="Xua B."/>
            <person name="Chenc J."/>
            <person name="D'Auriad J.C."/>
            <person name="Huanga J.-P."/>
            <person name="Huanga S.-X."/>
        </authorList>
    </citation>
    <scope>NUCLEOTIDE SEQUENCE [LARGE SCALE GENOMIC DNA]</scope>
    <source>
        <strain evidence="3">cv. KIB-2019</strain>
    </source>
</reference>
<name>A0A9Q1LT68_9SOLA</name>
<feature type="region of interest" description="Disordered" evidence="1">
    <location>
        <begin position="75"/>
        <end position="102"/>
    </location>
</feature>
<evidence type="ECO:0000313" key="2">
    <source>
        <dbReference type="EMBL" id="KAJ8541854.1"/>
    </source>
</evidence>
<comment type="caution">
    <text evidence="2">The sequence shown here is derived from an EMBL/GenBank/DDBJ whole genome shotgun (WGS) entry which is preliminary data.</text>
</comment>
<evidence type="ECO:0000313" key="3">
    <source>
        <dbReference type="Proteomes" id="UP001152561"/>
    </source>
</evidence>
<dbReference type="Proteomes" id="UP001152561">
    <property type="component" value="Unassembled WGS sequence"/>
</dbReference>
<feature type="compositionally biased region" description="Basic and acidic residues" evidence="1">
    <location>
        <begin position="75"/>
        <end position="84"/>
    </location>
</feature>
<proteinExistence type="predicted"/>